<dbReference type="EMBL" id="DAEPXK010000008">
    <property type="protein sequence ID" value="HBH1541551.1"/>
    <property type="molecule type" value="Genomic_DNA"/>
</dbReference>
<dbReference type="RefSeq" id="WP_009894784.1">
    <property type="nucleotide sequence ID" value="NZ_BING01000018.1"/>
</dbReference>
<name>A0AAQ2VPQ4_CLODI</name>
<sequence length="62" mass="7337">MESGLFVSRILCVVLSFPHFKKIADGFTDEIALYFPHKTNIYLKIFLRFLLLNYILNKENIK</sequence>
<proteinExistence type="predicted"/>
<gene>
    <name evidence="1" type="ORF">KRM00_001012</name>
</gene>
<organism evidence="1 2">
    <name type="scientific">Clostridioides difficile</name>
    <name type="common">Peptoclostridium difficile</name>
    <dbReference type="NCBI Taxonomy" id="1496"/>
    <lineage>
        <taxon>Bacteria</taxon>
        <taxon>Bacillati</taxon>
        <taxon>Bacillota</taxon>
        <taxon>Clostridia</taxon>
        <taxon>Peptostreptococcales</taxon>
        <taxon>Peptostreptococcaceae</taxon>
        <taxon>Clostridioides</taxon>
    </lineage>
</organism>
<accession>A0AAQ2VPQ4</accession>
<reference evidence="1" key="1">
    <citation type="journal article" date="2018" name="Genome Biol.">
        <title>SKESA: strategic k-mer extension for scrupulous assemblies.</title>
        <authorList>
            <person name="Souvorov A."/>
            <person name="Agarwala R."/>
            <person name="Lipman D.J."/>
        </authorList>
    </citation>
    <scope>NUCLEOTIDE SEQUENCE</scope>
    <source>
        <strain evidence="1">HN1000</strain>
    </source>
</reference>
<comment type="caution">
    <text evidence="1">The sequence shown here is derived from an EMBL/GenBank/DDBJ whole genome shotgun (WGS) entry which is preliminary data.</text>
</comment>
<dbReference type="Proteomes" id="UP000878956">
    <property type="component" value="Unassembled WGS sequence"/>
</dbReference>
<dbReference type="AlphaFoldDB" id="A0AAQ2VPQ4"/>
<evidence type="ECO:0000313" key="1">
    <source>
        <dbReference type="EMBL" id="HBH1541551.1"/>
    </source>
</evidence>
<evidence type="ECO:0000313" key="2">
    <source>
        <dbReference type="Proteomes" id="UP000878956"/>
    </source>
</evidence>
<reference evidence="1" key="2">
    <citation type="submission" date="2021-06" db="EMBL/GenBank/DDBJ databases">
        <authorList>
            <consortium name="NCBI Pathogen Detection Project"/>
        </authorList>
    </citation>
    <scope>NUCLEOTIDE SEQUENCE</scope>
    <source>
        <strain evidence="1">HN1000</strain>
    </source>
</reference>
<protein>
    <submittedName>
        <fullName evidence="1">Uncharacterized protein</fullName>
    </submittedName>
</protein>